<dbReference type="GO" id="GO:0005737">
    <property type="term" value="C:cytoplasm"/>
    <property type="evidence" value="ECO:0007669"/>
    <property type="project" value="TreeGrafter"/>
</dbReference>
<proteinExistence type="predicted"/>
<accession>A0A8C4Q7Z6</accession>
<dbReference type="PANTHER" id="PTHR22741">
    <property type="entry name" value="P140CAP/SNIP-RELATED"/>
    <property type="match status" value="1"/>
</dbReference>
<reference evidence="1" key="1">
    <citation type="submission" date="2025-08" db="UniProtKB">
        <authorList>
            <consortium name="Ensembl"/>
        </authorList>
    </citation>
    <scope>IDENTIFICATION</scope>
</reference>
<dbReference type="PANTHER" id="PTHR22741:SF10">
    <property type="entry name" value="COILED-COIL DOMAIN-CONTAINING PROTEIN CG32809"/>
    <property type="match status" value="1"/>
</dbReference>
<organism evidence="1 2">
    <name type="scientific">Eptatretus burgeri</name>
    <name type="common">Inshore hagfish</name>
    <dbReference type="NCBI Taxonomy" id="7764"/>
    <lineage>
        <taxon>Eukaryota</taxon>
        <taxon>Metazoa</taxon>
        <taxon>Chordata</taxon>
        <taxon>Craniata</taxon>
        <taxon>Vertebrata</taxon>
        <taxon>Cyclostomata</taxon>
        <taxon>Myxini</taxon>
        <taxon>Myxiniformes</taxon>
        <taxon>Myxinidae</taxon>
        <taxon>Eptatretinae</taxon>
        <taxon>Eptatretus</taxon>
    </lineage>
</organism>
<name>A0A8C4Q7Z6_EPTBU</name>
<reference evidence="1" key="2">
    <citation type="submission" date="2025-09" db="UniProtKB">
        <authorList>
            <consortium name="Ensembl"/>
        </authorList>
    </citation>
    <scope>IDENTIFICATION</scope>
</reference>
<protein>
    <submittedName>
        <fullName evidence="1">Uncharacterized protein</fullName>
    </submittedName>
</protein>
<dbReference type="InterPro" id="IPR051825">
    <property type="entry name" value="SRCIN1"/>
</dbReference>
<dbReference type="AlphaFoldDB" id="A0A8C4Q7Z6"/>
<evidence type="ECO:0000313" key="2">
    <source>
        <dbReference type="Proteomes" id="UP000694388"/>
    </source>
</evidence>
<evidence type="ECO:0000313" key="1">
    <source>
        <dbReference type="Ensembl" id="ENSEBUP00000011039.1"/>
    </source>
</evidence>
<dbReference type="Proteomes" id="UP000694388">
    <property type="component" value="Unplaced"/>
</dbReference>
<dbReference type="Ensembl" id="ENSEBUT00000011598.1">
    <property type="protein sequence ID" value="ENSEBUP00000011039.1"/>
    <property type="gene ID" value="ENSEBUG00000007085.1"/>
</dbReference>
<keyword evidence="2" id="KW-1185">Reference proteome</keyword>
<sequence>MSGMMDTHMMRRGSDKVRYNVMNYSLVFFPRATFTHSFSLFPGVLFLQVGNNTRKAVMPNVVTSLDTVRALFVRTFPERLSMAALNSPDARLYILDEGIDLIDPHIDIIWIGQCVPNLEIFPSHLAFPSHPWYIINGRQQVVFMLNTEQAG</sequence>